<dbReference type="KEGG" id="thf:MA03_05470"/>
<dbReference type="OrthoDB" id="30669at2157"/>
<dbReference type="HOGENOM" id="CLU_051638_9_1_2"/>
<accession>A0A0F7FJ17</accession>
<evidence type="ECO:0000256" key="1">
    <source>
        <dbReference type="ARBA" id="ARBA00022679"/>
    </source>
</evidence>
<dbReference type="Proteomes" id="UP000067434">
    <property type="component" value="Chromosome"/>
</dbReference>
<dbReference type="EMBL" id="CP009961">
    <property type="protein sequence ID" value="AKG38825.1"/>
    <property type="molecule type" value="Genomic_DNA"/>
</dbReference>
<dbReference type="PROSITE" id="PS00101">
    <property type="entry name" value="HEXAPEP_TRANSFERASES"/>
    <property type="match status" value="1"/>
</dbReference>
<dbReference type="STRING" id="1550241.MA03_05470"/>
<dbReference type="RefSeq" id="WP_052884305.1">
    <property type="nucleotide sequence ID" value="NZ_CP009961.1"/>
</dbReference>
<gene>
    <name evidence="2" type="ORF">MA03_05470</name>
</gene>
<name>A0A0F7FJ17_9CREN</name>
<dbReference type="GO" id="GO:0016740">
    <property type="term" value="F:transferase activity"/>
    <property type="evidence" value="ECO:0007669"/>
    <property type="project" value="UniProtKB-KW"/>
</dbReference>
<dbReference type="InterPro" id="IPR050179">
    <property type="entry name" value="Trans_hexapeptide_repeat"/>
</dbReference>
<dbReference type="PATRIC" id="fig|1550241.5.peg.1150"/>
<keyword evidence="3" id="KW-1185">Reference proteome</keyword>
<proteinExistence type="predicted"/>
<dbReference type="InterPro" id="IPR011004">
    <property type="entry name" value="Trimer_LpxA-like_sf"/>
</dbReference>
<dbReference type="InterPro" id="IPR018357">
    <property type="entry name" value="Hexapep_transf_CS"/>
</dbReference>
<dbReference type="Gene3D" id="2.160.10.10">
    <property type="entry name" value="Hexapeptide repeat proteins"/>
    <property type="match status" value="2"/>
</dbReference>
<dbReference type="AlphaFoldDB" id="A0A0F7FJ17"/>
<dbReference type="CDD" id="cd03358">
    <property type="entry name" value="LbH_WxcM_N_like"/>
    <property type="match status" value="1"/>
</dbReference>
<dbReference type="PANTHER" id="PTHR43300:SF4">
    <property type="entry name" value="ACYL-[ACYL-CARRIER-PROTEIN]--UDP-N-ACETYLGLUCOSAMINE O-ACYLTRANSFERASE"/>
    <property type="match status" value="1"/>
</dbReference>
<reference evidence="2 3" key="1">
    <citation type="journal article" date="2015" name="Stand. Genomic Sci.">
        <title>Complete genome sequence of and proposal of Thermofilum uzonense sp. nov. a novel hyperthermophilic crenarchaeon and emended description of the genus Thermofilum.</title>
        <authorList>
            <person name="Toshchakov S.V."/>
            <person name="Korzhenkov A.A."/>
            <person name="Samarov N.I."/>
            <person name="Mazunin I.O."/>
            <person name="Mozhey O.I."/>
            <person name="Shmyr I.S."/>
            <person name="Derbikova K.S."/>
            <person name="Taranov E.A."/>
            <person name="Dominova I.N."/>
            <person name="Bonch-Osmolovskaya E.A."/>
            <person name="Patrushev M.V."/>
            <person name="Podosokorskaya O.A."/>
            <person name="Kublanov I.V."/>
        </authorList>
    </citation>
    <scope>NUCLEOTIDE SEQUENCE [LARGE SCALE GENOMIC DNA]</scope>
    <source>
        <strain evidence="2 3">1807-2</strain>
    </source>
</reference>
<keyword evidence="1 2" id="KW-0808">Transferase</keyword>
<dbReference type="Pfam" id="PF00132">
    <property type="entry name" value="Hexapep"/>
    <property type="match status" value="3"/>
</dbReference>
<protein>
    <submittedName>
        <fullName evidence="2">Acetyltransferase</fullName>
    </submittedName>
</protein>
<dbReference type="SUPFAM" id="SSF51161">
    <property type="entry name" value="Trimeric LpxA-like enzymes"/>
    <property type="match status" value="1"/>
</dbReference>
<dbReference type="PANTHER" id="PTHR43300">
    <property type="entry name" value="ACETYLTRANSFERASE"/>
    <property type="match status" value="1"/>
</dbReference>
<sequence>MSQSKYFAHPTAVVEDGAKIGENTRIWHFAHIRSGAIVGSGCNIGKDVYIDSGAVVGDRVKIQNGVSIYRGVVIEDDVFIGPYAVFTNDKYPRAFSTDWQVVPTRIRKGASIGANATIVCGVTIGEYAMVAAGSVVTKDVPPHGLVVGNPARLIGFVCYCGRPLKDRIAETNEEVVFKCSHCGREVSIRKEFLRILERKK</sequence>
<evidence type="ECO:0000313" key="2">
    <source>
        <dbReference type="EMBL" id="AKG38825.1"/>
    </source>
</evidence>
<evidence type="ECO:0000313" key="3">
    <source>
        <dbReference type="Proteomes" id="UP000067434"/>
    </source>
</evidence>
<dbReference type="InterPro" id="IPR001451">
    <property type="entry name" value="Hexapep"/>
</dbReference>
<organism evidence="2 3">
    <name type="scientific">Infirmifilum uzonense</name>
    <dbReference type="NCBI Taxonomy" id="1550241"/>
    <lineage>
        <taxon>Archaea</taxon>
        <taxon>Thermoproteota</taxon>
        <taxon>Thermoprotei</taxon>
        <taxon>Thermofilales</taxon>
        <taxon>Thermofilaceae</taxon>
        <taxon>Infirmifilum</taxon>
    </lineage>
</organism>
<dbReference type="GeneID" id="74305697"/>